<protein>
    <submittedName>
        <fullName evidence="4">PH domain-containing protein</fullName>
    </submittedName>
</protein>
<dbReference type="WBParaSite" id="HNAJ_0000257401-mRNA-1">
    <property type="protein sequence ID" value="HNAJ_0000257401-mRNA-1"/>
    <property type="gene ID" value="HNAJ_0000257401"/>
</dbReference>
<reference evidence="2 3" key="2">
    <citation type="submission" date="2018-11" db="EMBL/GenBank/DDBJ databases">
        <authorList>
            <consortium name="Pathogen Informatics"/>
        </authorList>
    </citation>
    <scope>NUCLEOTIDE SEQUENCE [LARGE SCALE GENOMIC DNA]</scope>
</reference>
<feature type="region of interest" description="Disordered" evidence="1">
    <location>
        <begin position="184"/>
        <end position="207"/>
    </location>
</feature>
<feature type="compositionally biased region" description="Polar residues" evidence="1">
    <location>
        <begin position="110"/>
        <end position="121"/>
    </location>
</feature>
<evidence type="ECO:0000313" key="3">
    <source>
        <dbReference type="Proteomes" id="UP000278807"/>
    </source>
</evidence>
<feature type="compositionally biased region" description="Basic and acidic residues" evidence="1">
    <location>
        <begin position="130"/>
        <end position="140"/>
    </location>
</feature>
<dbReference type="OrthoDB" id="6284926at2759"/>
<keyword evidence="3" id="KW-1185">Reference proteome</keyword>
<feature type="compositionally biased region" description="Low complexity" evidence="1">
    <location>
        <begin position="188"/>
        <end position="207"/>
    </location>
</feature>
<name>A0A0R3T686_RODNA</name>
<dbReference type="AlphaFoldDB" id="A0A0R3T686"/>
<organism evidence="4">
    <name type="scientific">Rodentolepis nana</name>
    <name type="common">Dwarf tapeworm</name>
    <name type="synonym">Hymenolepis nana</name>
    <dbReference type="NCBI Taxonomy" id="102285"/>
    <lineage>
        <taxon>Eukaryota</taxon>
        <taxon>Metazoa</taxon>
        <taxon>Spiralia</taxon>
        <taxon>Lophotrochozoa</taxon>
        <taxon>Platyhelminthes</taxon>
        <taxon>Cestoda</taxon>
        <taxon>Eucestoda</taxon>
        <taxon>Cyclophyllidea</taxon>
        <taxon>Hymenolepididae</taxon>
        <taxon>Rodentolepis</taxon>
    </lineage>
</organism>
<evidence type="ECO:0000313" key="2">
    <source>
        <dbReference type="EMBL" id="VDN98432.1"/>
    </source>
</evidence>
<proteinExistence type="predicted"/>
<evidence type="ECO:0000313" key="4">
    <source>
        <dbReference type="WBParaSite" id="HNAJ_0000257401-mRNA-1"/>
    </source>
</evidence>
<reference evidence="4" key="1">
    <citation type="submission" date="2017-02" db="UniProtKB">
        <authorList>
            <consortium name="WormBaseParasite"/>
        </authorList>
    </citation>
    <scope>IDENTIFICATION</scope>
</reference>
<dbReference type="Proteomes" id="UP000278807">
    <property type="component" value="Unassembled WGS sequence"/>
</dbReference>
<evidence type="ECO:0000256" key="1">
    <source>
        <dbReference type="SAM" id="MobiDB-lite"/>
    </source>
</evidence>
<feature type="region of interest" description="Disordered" evidence="1">
    <location>
        <begin position="110"/>
        <end position="166"/>
    </location>
</feature>
<dbReference type="EMBL" id="UZAE01001285">
    <property type="protein sequence ID" value="VDN98432.1"/>
    <property type="molecule type" value="Genomic_DNA"/>
</dbReference>
<gene>
    <name evidence="2" type="ORF">HNAJ_LOCUS2573</name>
</gene>
<sequence length="322" mass="34607">MRRRYLCLVAAPGLTEAHLLIYENEAKWAISNPPSSSPSTTPSASQILPQLPLQAIEQFLQADDGSRKGAKYLVRLEGLVYAGVNQVSVNGRLSVTDVIKSALGKLMIGSSKSQDSTSSAHQHQHLKGTQRKDSHQHNKSDTASSEIAGSAESYISTTSTPGTLNDSTEISVISSQRPASICGIPSLNSAPVGPNSPNGGNSNSSRSPTSLGLYFQDGSSTLISFATPEIMEAWLQVLTAVVATNRSRSGYPNIGECHSLSLSLSLSLFTYSFCEVWGIKGMLSRKVEINSVALLRICLCLNVSVLIDSIFNRWPTLRFVVY</sequence>
<feature type="compositionally biased region" description="Polar residues" evidence="1">
    <location>
        <begin position="141"/>
        <end position="166"/>
    </location>
</feature>
<accession>A0A0R3T686</accession>